<reference evidence="2 3" key="1">
    <citation type="submission" date="2019-09" db="EMBL/GenBank/DDBJ databases">
        <title>Serinicoccus pratensis sp. nov., isolated from meadow soil.</title>
        <authorList>
            <person name="Zhang W."/>
        </authorList>
    </citation>
    <scope>NUCLEOTIDE SEQUENCE [LARGE SCALE GENOMIC DNA]</scope>
    <source>
        <strain evidence="2 3">W204</strain>
    </source>
</reference>
<feature type="region of interest" description="Disordered" evidence="1">
    <location>
        <begin position="212"/>
        <end position="231"/>
    </location>
</feature>
<dbReference type="OrthoDB" id="4850727at2"/>
<organism evidence="2 3">
    <name type="scientific">Ornithinimicrobium pratense</name>
    <dbReference type="NCBI Taxonomy" id="2593973"/>
    <lineage>
        <taxon>Bacteria</taxon>
        <taxon>Bacillati</taxon>
        <taxon>Actinomycetota</taxon>
        <taxon>Actinomycetes</taxon>
        <taxon>Micrococcales</taxon>
        <taxon>Ornithinimicrobiaceae</taxon>
        <taxon>Ornithinimicrobium</taxon>
    </lineage>
</organism>
<evidence type="ECO:0000313" key="2">
    <source>
        <dbReference type="EMBL" id="QFG67936.1"/>
    </source>
</evidence>
<accession>A0A5J6V3S4</accession>
<keyword evidence="3" id="KW-1185">Reference proteome</keyword>
<name>A0A5J6V3S4_9MICO</name>
<dbReference type="RefSeq" id="WP_158060328.1">
    <property type="nucleotide sequence ID" value="NZ_CP044427.1"/>
</dbReference>
<protein>
    <submittedName>
        <fullName evidence="2">Uncharacterized protein</fullName>
    </submittedName>
</protein>
<sequence length="677" mass="70851">MTGGVGPDPGDGLVPGDLDALHRTAVLLTMDADLALDLVAPLLLRRRPLHGTAADPPDSLDRLRAELVRAYLHMAPRQPDGPGRESVAEAARHEPGADAYDVLRALRPRARAVTVLRVAHGWELAATATTVGLTPRRAEALLPDVPGLDRALEAVGEQHHLSTAEVLAAVGHLAAPAANAQHPPRRWSAQLLVGTGAVVALAAWSVLTHPDAGADTPPDAVEDTHADPGPDLTPYGWRLDEDQKPPVVAMGLQRQTVVDLSYTDPSQEVTWDAGHLLPGGPAAYAVLWCDLPPDDPHIEQPSARLATGAMSVDLPCAGRDGGPPVHQVTAVPVSGPAQVELVGDLPRTGGATLAFYREGALSATLPLPEGSTATTTPPVPTGAAVVEEVLVPRDWAGRTRLVGSLRVSAASELQVWAGRTGSVSVFVDGLPVTDDGDLANPDDPGWQGQQVDLRDGRWVVYLPGTSRTFPLPEQLRPPDGRARVVTVEVFTQGMGQDLQVLATRAQPARPRPTGGSAVPLDLPGPDEFLPQAGGHRLVGAWTVPQDGLAHDLRQVGRPDLEPGTELVAFTGAAPVAGGPDRDEGWGLAQHREDGGDVVRPLLLAPGDPDADGWSARRLDPWRVQQDLTVPVVGPGQGDPTVPVAGPGHAPRVWLPAVPGHPPATVLALAPVWDNGAQ</sequence>
<dbReference type="Proteomes" id="UP000326546">
    <property type="component" value="Chromosome"/>
</dbReference>
<evidence type="ECO:0000256" key="1">
    <source>
        <dbReference type="SAM" id="MobiDB-lite"/>
    </source>
</evidence>
<dbReference type="KEGG" id="serw:FY030_03670"/>
<evidence type="ECO:0000313" key="3">
    <source>
        <dbReference type="Proteomes" id="UP000326546"/>
    </source>
</evidence>
<gene>
    <name evidence="2" type="ORF">FY030_03670</name>
</gene>
<dbReference type="AlphaFoldDB" id="A0A5J6V3S4"/>
<dbReference type="EMBL" id="CP044427">
    <property type="protein sequence ID" value="QFG67936.1"/>
    <property type="molecule type" value="Genomic_DNA"/>
</dbReference>
<proteinExistence type="predicted"/>